<proteinExistence type="predicted"/>
<dbReference type="AlphaFoldDB" id="A0A9I9CCT4"/>
<feature type="compositionally biased region" description="Basic and acidic residues" evidence="1">
    <location>
        <begin position="20"/>
        <end position="33"/>
    </location>
</feature>
<feature type="region of interest" description="Disordered" evidence="1">
    <location>
        <begin position="1"/>
        <end position="33"/>
    </location>
</feature>
<accession>A0A9I9CCT4</accession>
<organism evidence="2">
    <name type="scientific">Cucumis melo</name>
    <name type="common">Muskmelon</name>
    <dbReference type="NCBI Taxonomy" id="3656"/>
    <lineage>
        <taxon>Eukaryota</taxon>
        <taxon>Viridiplantae</taxon>
        <taxon>Streptophyta</taxon>
        <taxon>Embryophyta</taxon>
        <taxon>Tracheophyta</taxon>
        <taxon>Spermatophyta</taxon>
        <taxon>Magnoliopsida</taxon>
        <taxon>eudicotyledons</taxon>
        <taxon>Gunneridae</taxon>
        <taxon>Pentapetalae</taxon>
        <taxon>rosids</taxon>
        <taxon>fabids</taxon>
        <taxon>Cucurbitales</taxon>
        <taxon>Cucurbitaceae</taxon>
        <taxon>Benincaseae</taxon>
        <taxon>Cucumis</taxon>
    </lineage>
</organism>
<dbReference type="Gramene" id="MELO3C001210.2.1">
    <property type="protein sequence ID" value="MELO3C001210.2.1"/>
    <property type="gene ID" value="MELO3C001210.2"/>
</dbReference>
<evidence type="ECO:0000313" key="2">
    <source>
        <dbReference type="EnsemblPlants" id="MELO3C001210.2.1"/>
    </source>
</evidence>
<feature type="compositionally biased region" description="Basic and acidic residues" evidence="1">
    <location>
        <begin position="1"/>
        <end position="11"/>
    </location>
</feature>
<protein>
    <submittedName>
        <fullName evidence="2">Uncharacterized protein</fullName>
    </submittedName>
</protein>
<reference evidence="2" key="1">
    <citation type="submission" date="2023-03" db="UniProtKB">
        <authorList>
            <consortium name="EnsemblPlants"/>
        </authorList>
    </citation>
    <scope>IDENTIFICATION</scope>
</reference>
<dbReference type="EnsemblPlants" id="MELO3C001210.2.1">
    <property type="protein sequence ID" value="MELO3C001210.2.1"/>
    <property type="gene ID" value="MELO3C001210.2"/>
</dbReference>
<evidence type="ECO:0000256" key="1">
    <source>
        <dbReference type="SAM" id="MobiDB-lite"/>
    </source>
</evidence>
<name>A0A9I9CCT4_CUCME</name>
<sequence length="48" mass="5224">MFGPRAKKDASRPSSSQTPRKVDTLDPKGREEARAFDLEADYAVLSAG</sequence>